<dbReference type="PANTHER" id="PTHR43806">
    <property type="entry name" value="PEPTIDASE S8"/>
    <property type="match status" value="1"/>
</dbReference>
<name>A0A7W7WNP7_9ACTN</name>
<dbReference type="EMBL" id="JACHJW010000001">
    <property type="protein sequence ID" value="MBB4958396.1"/>
    <property type="molecule type" value="Genomic_DNA"/>
</dbReference>
<proteinExistence type="inferred from homology"/>
<protein>
    <submittedName>
        <fullName evidence="11">Subtilisin family serine protease</fullName>
    </submittedName>
</protein>
<evidence type="ECO:0000313" key="11">
    <source>
        <dbReference type="EMBL" id="MBB4958396.1"/>
    </source>
</evidence>
<evidence type="ECO:0000256" key="8">
    <source>
        <dbReference type="SAM" id="MobiDB-lite"/>
    </source>
</evidence>
<evidence type="ECO:0000256" key="3">
    <source>
        <dbReference type="ARBA" id="ARBA00022801"/>
    </source>
</evidence>
<evidence type="ECO:0000256" key="5">
    <source>
        <dbReference type="PIRSR" id="PIRSR615500-1"/>
    </source>
</evidence>
<sequence length="1103" mass="115493">MTRWRRMVRRGSVPVLALSLAMGGAVPATARDRATGGPSGPRPAAGTGADERIVTLLTGDRVRVNDGSYLVEPGPGRQKMIFHQQRVDDRDYVIPADALGLVGSKRLDRRLFDITTLLEMGYDDQATADLPLLVIPGAGTEAAVASAGTGRRVVRELPSVKGHAVRVAKPETGRYWAELSGTMTPGARGSAPATRVWLDGRRKVSLDKSVSQVGAPSVWQAGHTGRGVKVAVLDTGIDSAHPDFAGRIAETRNFTEDPDTNDLVGHGTHVASIIAGSGAASGGKYKGVAPDATLLAGKVCTWDGCSDSAIMAGMEWAATSGARVVNLSLSGGDTPELDPVEEAVNNLTAQHGTLFVVAAGNEGPASGTVGSPASADAALAVGAVDANDDLAVFSSRGPRSVGGAIKPEITAPGVDIVAARAAGFQPDDPVGDSYARLSGTSMAAPHVAGAAALLAQQHTDWRSAGLKATLMGAAVPNPELTVHEQGAGRLDVAAASTRTVRVEPATMDLGLQRWPHTDDQPVNRTLTYHNSGSAPVTLALAAEITGPDGKAAPANMFQVQPSQLTVPAGGSATATLTADTRVSGAEGVYLGSVLATATGASLRTLLVVDRELESYDLTLTHLDRTGAPTPAYSTVLDGVTASGAAWPHDPDGTVTVRLPTGRYHLTSTIRGESDSSLLTQPELNLTGDTTITLDARTAQRSATVSVPHPGAESIGSAIGFYRHLPDGTLTSTSLFTQGGGFEPLYTAHLGAALPADQMRGRVLSWWGEPAANGVGFSHVYNLAWYPPGRLPTGFNRQVQHGELAVVQAKHRVAQTVQKMTGPSLPDFLDSWRGGSLVAPPGDRTEYYTTEGGVRWSSEIWGGDIGQESAPTAYPVGEQTEQWLAAPFGPGFAAPAIQGNSWMSRTGDRMWLIPPMFADRTLHHTGSADYESRRRALYRNGVAVPLNDNGEYDVPPEAANYRFEAEDNRIAGAELSTRVSATWTFRSGHVSGGKTAHLPVMAVRSMPALDEQDAAPAGQRFRFPVTVQRQSGAPGATVVGLTLDISYDGGRTWQPARLVRNGNNWTATVDHPAGNGFASLRAFAVDSAGNTVRQTIIDAYRLKG</sequence>
<accession>A0A7W7WNP7</accession>
<dbReference type="SUPFAM" id="SSF52743">
    <property type="entry name" value="Subtilisin-like"/>
    <property type="match status" value="1"/>
</dbReference>
<dbReference type="SUPFAM" id="SSF81296">
    <property type="entry name" value="E set domains"/>
    <property type="match status" value="1"/>
</dbReference>
<keyword evidence="9" id="KW-0732">Signal</keyword>
<evidence type="ECO:0000256" key="1">
    <source>
        <dbReference type="ARBA" id="ARBA00011073"/>
    </source>
</evidence>
<keyword evidence="3 6" id="KW-0378">Hydrolase</keyword>
<organism evidence="11 12">
    <name type="scientific">Micromonospora polyrhachis</name>
    <dbReference type="NCBI Taxonomy" id="1282883"/>
    <lineage>
        <taxon>Bacteria</taxon>
        <taxon>Bacillati</taxon>
        <taxon>Actinomycetota</taxon>
        <taxon>Actinomycetes</taxon>
        <taxon>Micromonosporales</taxon>
        <taxon>Micromonosporaceae</taxon>
        <taxon>Micromonospora</taxon>
    </lineage>
</organism>
<evidence type="ECO:0000256" key="9">
    <source>
        <dbReference type="SAM" id="SignalP"/>
    </source>
</evidence>
<evidence type="ECO:0000259" key="10">
    <source>
        <dbReference type="Pfam" id="PF00082"/>
    </source>
</evidence>
<dbReference type="InterPro" id="IPR050131">
    <property type="entry name" value="Peptidase_S8_subtilisin-like"/>
</dbReference>
<gene>
    <name evidence="11" type="ORF">FHR38_002129</name>
</gene>
<keyword evidence="4 6" id="KW-0720">Serine protease</keyword>
<dbReference type="InterPro" id="IPR015500">
    <property type="entry name" value="Peptidase_S8_subtilisin-rel"/>
</dbReference>
<comment type="similarity">
    <text evidence="1 6 7">Belongs to the peptidase S8 family.</text>
</comment>
<dbReference type="PANTHER" id="PTHR43806:SF11">
    <property type="entry name" value="CEREVISIN-RELATED"/>
    <property type="match status" value="1"/>
</dbReference>
<feature type="region of interest" description="Disordered" evidence="8">
    <location>
        <begin position="29"/>
        <end position="50"/>
    </location>
</feature>
<dbReference type="Pfam" id="PF00082">
    <property type="entry name" value="Peptidase_S8"/>
    <property type="match status" value="1"/>
</dbReference>
<comment type="caution">
    <text evidence="11">The sequence shown here is derived from an EMBL/GenBank/DDBJ whole genome shotgun (WGS) entry which is preliminary data.</text>
</comment>
<dbReference type="InterPro" id="IPR023827">
    <property type="entry name" value="Peptidase_S8_Asp-AS"/>
</dbReference>
<dbReference type="PRINTS" id="PR00723">
    <property type="entry name" value="SUBTILISIN"/>
</dbReference>
<dbReference type="GO" id="GO:0005975">
    <property type="term" value="P:carbohydrate metabolic process"/>
    <property type="evidence" value="ECO:0007669"/>
    <property type="project" value="UniProtKB-ARBA"/>
</dbReference>
<dbReference type="InterPro" id="IPR022398">
    <property type="entry name" value="Peptidase_S8_His-AS"/>
</dbReference>
<dbReference type="InterPro" id="IPR036852">
    <property type="entry name" value="Peptidase_S8/S53_dom_sf"/>
</dbReference>
<dbReference type="AlphaFoldDB" id="A0A7W7WNP7"/>
<feature type="domain" description="Peptidase S8/S53" evidence="10">
    <location>
        <begin position="225"/>
        <end position="488"/>
    </location>
</feature>
<dbReference type="InterPro" id="IPR000209">
    <property type="entry name" value="Peptidase_S8/S53_dom"/>
</dbReference>
<keyword evidence="2 6" id="KW-0645">Protease</keyword>
<dbReference type="InterPro" id="IPR014756">
    <property type="entry name" value="Ig_E-set"/>
</dbReference>
<dbReference type="PROSITE" id="PS00137">
    <property type="entry name" value="SUBTILASE_HIS"/>
    <property type="match status" value="1"/>
</dbReference>
<dbReference type="Proteomes" id="UP000578819">
    <property type="component" value="Unassembled WGS sequence"/>
</dbReference>
<evidence type="ECO:0000256" key="6">
    <source>
        <dbReference type="PROSITE-ProRule" id="PRU01240"/>
    </source>
</evidence>
<dbReference type="PROSITE" id="PS51892">
    <property type="entry name" value="SUBTILASE"/>
    <property type="match status" value="1"/>
</dbReference>
<dbReference type="Gene3D" id="2.60.40.10">
    <property type="entry name" value="Immunoglobulins"/>
    <property type="match status" value="1"/>
</dbReference>
<dbReference type="InterPro" id="IPR013783">
    <property type="entry name" value="Ig-like_fold"/>
</dbReference>
<dbReference type="PROSITE" id="PS00136">
    <property type="entry name" value="SUBTILASE_ASP"/>
    <property type="match status" value="1"/>
</dbReference>
<reference evidence="11 12" key="1">
    <citation type="submission" date="2020-08" db="EMBL/GenBank/DDBJ databases">
        <title>Sequencing the genomes of 1000 actinobacteria strains.</title>
        <authorList>
            <person name="Klenk H.-P."/>
        </authorList>
    </citation>
    <scope>NUCLEOTIDE SEQUENCE [LARGE SCALE GENOMIC DNA]</scope>
    <source>
        <strain evidence="11 12">DSM 45886</strain>
    </source>
</reference>
<evidence type="ECO:0000256" key="4">
    <source>
        <dbReference type="ARBA" id="ARBA00022825"/>
    </source>
</evidence>
<dbReference type="InterPro" id="IPR023828">
    <property type="entry name" value="Peptidase_S8_Ser-AS"/>
</dbReference>
<evidence type="ECO:0000256" key="2">
    <source>
        <dbReference type="ARBA" id="ARBA00022670"/>
    </source>
</evidence>
<feature type="active site" description="Charge relay system" evidence="5 6">
    <location>
        <position position="441"/>
    </location>
</feature>
<evidence type="ECO:0000256" key="7">
    <source>
        <dbReference type="RuleBase" id="RU003355"/>
    </source>
</evidence>
<dbReference type="RefSeq" id="WP_184534494.1">
    <property type="nucleotide sequence ID" value="NZ_JACHJW010000001.1"/>
</dbReference>
<dbReference type="PROSITE" id="PS00138">
    <property type="entry name" value="SUBTILASE_SER"/>
    <property type="match status" value="1"/>
</dbReference>
<feature type="chain" id="PRO_5031305713" evidence="9">
    <location>
        <begin position="31"/>
        <end position="1103"/>
    </location>
</feature>
<feature type="signal peptide" evidence="9">
    <location>
        <begin position="1"/>
        <end position="30"/>
    </location>
</feature>
<feature type="active site" description="Charge relay system" evidence="5 6">
    <location>
        <position position="234"/>
    </location>
</feature>
<dbReference type="GO" id="GO:0004252">
    <property type="term" value="F:serine-type endopeptidase activity"/>
    <property type="evidence" value="ECO:0007669"/>
    <property type="project" value="UniProtKB-UniRule"/>
</dbReference>
<keyword evidence="12" id="KW-1185">Reference proteome</keyword>
<feature type="active site" description="Charge relay system" evidence="5 6">
    <location>
        <position position="266"/>
    </location>
</feature>
<dbReference type="Gene3D" id="3.40.50.200">
    <property type="entry name" value="Peptidase S8/S53 domain"/>
    <property type="match status" value="1"/>
</dbReference>
<dbReference type="GO" id="GO:0006508">
    <property type="term" value="P:proteolysis"/>
    <property type="evidence" value="ECO:0007669"/>
    <property type="project" value="UniProtKB-KW"/>
</dbReference>
<evidence type="ECO:0000313" key="12">
    <source>
        <dbReference type="Proteomes" id="UP000578819"/>
    </source>
</evidence>